<dbReference type="SUPFAM" id="SSF47413">
    <property type="entry name" value="lambda repressor-like DNA-binding domains"/>
    <property type="match status" value="1"/>
</dbReference>
<evidence type="ECO:0000256" key="1">
    <source>
        <dbReference type="ARBA" id="ARBA00023015"/>
    </source>
</evidence>
<dbReference type="OrthoDB" id="9768806at2"/>
<gene>
    <name evidence="5" type="ORF">LPB3_15225</name>
</gene>
<name>A0A1B8TR02_9FLAO</name>
<dbReference type="SUPFAM" id="SSF53822">
    <property type="entry name" value="Periplasmic binding protein-like I"/>
    <property type="match status" value="1"/>
</dbReference>
<dbReference type="STRING" id="1774273.LPB03_14080"/>
<dbReference type="InterPro" id="IPR028082">
    <property type="entry name" value="Peripla_BP_I"/>
</dbReference>
<organism evidence="5 6">
    <name type="scientific">Polaribacter vadi</name>
    <dbReference type="NCBI Taxonomy" id="1774273"/>
    <lineage>
        <taxon>Bacteria</taxon>
        <taxon>Pseudomonadati</taxon>
        <taxon>Bacteroidota</taxon>
        <taxon>Flavobacteriia</taxon>
        <taxon>Flavobacteriales</taxon>
        <taxon>Flavobacteriaceae</taxon>
    </lineage>
</organism>
<dbReference type="CDD" id="cd01392">
    <property type="entry name" value="HTH_LacI"/>
    <property type="match status" value="1"/>
</dbReference>
<dbReference type="Pfam" id="PF13377">
    <property type="entry name" value="Peripla_BP_3"/>
    <property type="match status" value="1"/>
</dbReference>
<protein>
    <submittedName>
        <fullName evidence="5">LacI family transcriptional regulator</fullName>
    </submittedName>
</protein>
<dbReference type="PROSITE" id="PS50932">
    <property type="entry name" value="HTH_LACI_2"/>
    <property type="match status" value="1"/>
</dbReference>
<dbReference type="PANTHER" id="PTHR30146:SF109">
    <property type="entry name" value="HTH-TYPE TRANSCRIPTIONAL REGULATOR GALS"/>
    <property type="match status" value="1"/>
</dbReference>
<proteinExistence type="predicted"/>
<dbReference type="GO" id="GO:0003700">
    <property type="term" value="F:DNA-binding transcription factor activity"/>
    <property type="evidence" value="ECO:0007669"/>
    <property type="project" value="TreeGrafter"/>
</dbReference>
<keyword evidence="3" id="KW-0804">Transcription</keyword>
<sequence>MKNRVTLKDLAKELKLSPSTISRAIGGHPAISDATKKRVKKKAEELGFTPNSIAASFRNKKTRSIGIIVPRIDIHFHSLVISGIEDFAYKNDYNVTIFQSKDSLKREKEITKILQTRMVDGIIGCLSIETENCDHFKKFNKLGVPLVFYDRVPTDFDANKIVINDFESAYTATKHLIKSGCKKIGHIAGSQKTSIFKARLEGYKAALKKYKIPLDESLIMYTKNLSYDEGVSSAKKYLNLPELPDGIFCANDYSAVSVIQVFRKANIKIPEQVAIVGFSNYPISRIIEPNLTTINDRAFQMGESSTKLLIRKIEDENDIIDSEIITLKTELIIRESSKLNA</sequence>
<evidence type="ECO:0000259" key="4">
    <source>
        <dbReference type="PROSITE" id="PS50932"/>
    </source>
</evidence>
<evidence type="ECO:0000313" key="6">
    <source>
        <dbReference type="Proteomes" id="UP000092584"/>
    </source>
</evidence>
<dbReference type="Pfam" id="PF00356">
    <property type="entry name" value="LacI"/>
    <property type="match status" value="1"/>
</dbReference>
<dbReference type="GO" id="GO:0000976">
    <property type="term" value="F:transcription cis-regulatory region binding"/>
    <property type="evidence" value="ECO:0007669"/>
    <property type="project" value="TreeGrafter"/>
</dbReference>
<comment type="caution">
    <text evidence="5">The sequence shown here is derived from an EMBL/GenBank/DDBJ whole genome shotgun (WGS) entry which is preliminary data.</text>
</comment>
<evidence type="ECO:0000256" key="3">
    <source>
        <dbReference type="ARBA" id="ARBA00023163"/>
    </source>
</evidence>
<keyword evidence="1" id="KW-0805">Transcription regulation</keyword>
<feature type="domain" description="HTH lacI-type" evidence="4">
    <location>
        <begin position="5"/>
        <end position="59"/>
    </location>
</feature>
<accession>A0A1B8TR02</accession>
<dbReference type="InterPro" id="IPR046335">
    <property type="entry name" value="LacI/GalR-like_sensor"/>
</dbReference>
<dbReference type="InterPro" id="IPR000843">
    <property type="entry name" value="HTH_LacI"/>
</dbReference>
<dbReference type="Proteomes" id="UP000092584">
    <property type="component" value="Unassembled WGS sequence"/>
</dbReference>
<dbReference type="Gene3D" id="1.10.260.40">
    <property type="entry name" value="lambda repressor-like DNA-binding domains"/>
    <property type="match status" value="1"/>
</dbReference>
<dbReference type="RefSeq" id="WP_065320477.1">
    <property type="nucleotide sequence ID" value="NZ_CP017477.1"/>
</dbReference>
<dbReference type="Gene3D" id="3.40.50.2300">
    <property type="match status" value="2"/>
</dbReference>
<dbReference type="PANTHER" id="PTHR30146">
    <property type="entry name" value="LACI-RELATED TRANSCRIPTIONAL REPRESSOR"/>
    <property type="match status" value="1"/>
</dbReference>
<keyword evidence="2" id="KW-0238">DNA-binding</keyword>
<dbReference type="CDD" id="cd06267">
    <property type="entry name" value="PBP1_LacI_sugar_binding-like"/>
    <property type="match status" value="1"/>
</dbReference>
<keyword evidence="6" id="KW-1185">Reference proteome</keyword>
<dbReference type="AlphaFoldDB" id="A0A1B8TR02"/>
<dbReference type="KEGG" id="pob:LPB03_14080"/>
<dbReference type="EMBL" id="LSFM01000025">
    <property type="protein sequence ID" value="OBY62126.1"/>
    <property type="molecule type" value="Genomic_DNA"/>
</dbReference>
<evidence type="ECO:0000256" key="2">
    <source>
        <dbReference type="ARBA" id="ARBA00023125"/>
    </source>
</evidence>
<dbReference type="InterPro" id="IPR010982">
    <property type="entry name" value="Lambda_DNA-bd_dom_sf"/>
</dbReference>
<dbReference type="SMART" id="SM00354">
    <property type="entry name" value="HTH_LACI"/>
    <property type="match status" value="1"/>
</dbReference>
<evidence type="ECO:0000313" key="5">
    <source>
        <dbReference type="EMBL" id="OBY62126.1"/>
    </source>
</evidence>
<reference evidence="6" key="1">
    <citation type="submission" date="2016-02" db="EMBL/GenBank/DDBJ databases">
        <authorList>
            <person name="Shin S.-K."/>
            <person name="Yi H."/>
            <person name="Kim E."/>
        </authorList>
    </citation>
    <scope>NUCLEOTIDE SEQUENCE [LARGE SCALE GENOMIC DNA]</scope>
    <source>
        <strain evidence="6">LPB0003</strain>
    </source>
</reference>